<evidence type="ECO:0000313" key="2">
    <source>
        <dbReference type="Proteomes" id="UP000054144"/>
    </source>
</evidence>
<dbReference type="InterPro" id="IPR040521">
    <property type="entry name" value="KDZ"/>
</dbReference>
<evidence type="ECO:0000313" key="1">
    <source>
        <dbReference type="EMBL" id="KIY46978.1"/>
    </source>
</evidence>
<keyword evidence="2" id="KW-1185">Reference proteome</keyword>
<protein>
    <submittedName>
        <fullName evidence="1">Uncharacterized protein</fullName>
    </submittedName>
</protein>
<accession>A0A0D7A858</accession>
<proteinExistence type="predicted"/>
<dbReference type="PANTHER" id="PTHR33096">
    <property type="entry name" value="CXC2 DOMAIN-CONTAINING PROTEIN"/>
    <property type="match status" value="1"/>
</dbReference>
<dbReference type="PANTHER" id="PTHR33096:SF1">
    <property type="entry name" value="CXC1-LIKE CYSTEINE CLUSTER ASSOCIATED WITH KDZ TRANSPOSASES DOMAIN-CONTAINING PROTEIN"/>
    <property type="match status" value="1"/>
</dbReference>
<sequence>MKYPIAHMDKIIERYGKDIGAGYDIMCEFMKTLLVSSISGKVKDSRFVGIVPAFHGHAHSRSCQVWWHPLYIEGIGLTELEDCERLFARSNELATGTRMCTPFHRRQQILEFMHFNDLDKYASHGKLLYSKYREALRIISDHSAELSVLEDRLKTTAQDYEEYLCQEREYLDSLRREPPEETQKFQYMEALDQLQKAM</sequence>
<dbReference type="AlphaFoldDB" id="A0A0D7A858"/>
<dbReference type="Proteomes" id="UP000054144">
    <property type="component" value="Unassembled WGS sequence"/>
</dbReference>
<dbReference type="OrthoDB" id="3251205at2759"/>
<name>A0A0D7A858_9AGAR</name>
<reference evidence="1 2" key="1">
    <citation type="journal article" date="2015" name="Fungal Genet. Biol.">
        <title>Evolution of novel wood decay mechanisms in Agaricales revealed by the genome sequences of Fistulina hepatica and Cylindrobasidium torrendii.</title>
        <authorList>
            <person name="Floudas D."/>
            <person name="Held B.W."/>
            <person name="Riley R."/>
            <person name="Nagy L.G."/>
            <person name="Koehler G."/>
            <person name="Ransdell A.S."/>
            <person name="Younus H."/>
            <person name="Chow J."/>
            <person name="Chiniquy J."/>
            <person name="Lipzen A."/>
            <person name="Tritt A."/>
            <person name="Sun H."/>
            <person name="Haridas S."/>
            <person name="LaButti K."/>
            <person name="Ohm R.A."/>
            <person name="Kues U."/>
            <person name="Blanchette R.A."/>
            <person name="Grigoriev I.V."/>
            <person name="Minto R.E."/>
            <person name="Hibbett D.S."/>
        </authorList>
    </citation>
    <scope>NUCLEOTIDE SEQUENCE [LARGE SCALE GENOMIC DNA]</scope>
    <source>
        <strain evidence="1 2">ATCC 64428</strain>
    </source>
</reference>
<dbReference type="Pfam" id="PF18758">
    <property type="entry name" value="KDZ"/>
    <property type="match status" value="1"/>
</dbReference>
<gene>
    <name evidence="1" type="ORF">FISHEDRAFT_46282</name>
</gene>
<dbReference type="EMBL" id="KN882019">
    <property type="protein sequence ID" value="KIY46978.1"/>
    <property type="molecule type" value="Genomic_DNA"/>
</dbReference>
<organism evidence="1 2">
    <name type="scientific">Fistulina hepatica ATCC 64428</name>
    <dbReference type="NCBI Taxonomy" id="1128425"/>
    <lineage>
        <taxon>Eukaryota</taxon>
        <taxon>Fungi</taxon>
        <taxon>Dikarya</taxon>
        <taxon>Basidiomycota</taxon>
        <taxon>Agaricomycotina</taxon>
        <taxon>Agaricomycetes</taxon>
        <taxon>Agaricomycetidae</taxon>
        <taxon>Agaricales</taxon>
        <taxon>Fistulinaceae</taxon>
        <taxon>Fistulina</taxon>
    </lineage>
</organism>